<gene>
    <name evidence="1" type="ORF">WJ33_00370</name>
</gene>
<protein>
    <recommendedName>
        <fullName evidence="3">Type IV secretion protein Rhs</fullName>
    </recommendedName>
</protein>
<evidence type="ECO:0000313" key="1">
    <source>
        <dbReference type="EMBL" id="KVG68638.1"/>
    </source>
</evidence>
<name>A0A103RIY7_9BURK</name>
<proteinExistence type="predicted"/>
<reference evidence="1 2" key="1">
    <citation type="submission" date="2015-11" db="EMBL/GenBank/DDBJ databases">
        <title>Expanding the genomic diversity of Burkholderia species for the development of highly accurate diagnostics.</title>
        <authorList>
            <person name="Sahl J."/>
            <person name="Keim P."/>
            <person name="Wagner D."/>
        </authorList>
    </citation>
    <scope>NUCLEOTIDE SEQUENCE [LARGE SCALE GENOMIC DNA]</scope>
    <source>
        <strain evidence="1 2">MSMB2036</strain>
    </source>
</reference>
<dbReference type="AlphaFoldDB" id="A0A103RIY7"/>
<dbReference type="RefSeq" id="WP_059751126.1">
    <property type="nucleotide sequence ID" value="NZ_CP013416.1"/>
</dbReference>
<sequence>MTRTRKHKVGPHEMLVNKVQPTSAGLMPQYPLCTPDRWGLRHSDADPERRGQLMYPVARDYARAIQNVLVKQVQWGNAYFGPSGMAPALTLRWPLNRDSIRELFLLIRPVIAAALTEPAAGFGIPADAVPVNMGLAVPSAHTPGQQGVFTPNDWSLILNSEQLAPMFRIDAMVAADGGNRTTQLGALKMFADTLYHEARHCQQWFWMYALVQQYPDNFETLPNIAKWPATLPNRATSDNNRQQDQASSVVTLAGKHAIPGEPTALASLKRMAIGEYVYTLNIWRHATVPYVPTYLADAAALEDEFARARALAKELLQNVGMGGTPIDIDAMVAEPSRCYYDYTVRPWENDAFVCGDMASAYWDAELGLALRTYPADQCSHAYELADRARRLESRLPRTTGTEGGQ</sequence>
<evidence type="ECO:0008006" key="3">
    <source>
        <dbReference type="Google" id="ProtNLM"/>
    </source>
</evidence>
<evidence type="ECO:0000313" key="2">
    <source>
        <dbReference type="Proteomes" id="UP000064029"/>
    </source>
</evidence>
<accession>A0A103RIY7</accession>
<dbReference type="EMBL" id="LOXM01000111">
    <property type="protein sequence ID" value="KVG68638.1"/>
    <property type="molecule type" value="Genomic_DNA"/>
</dbReference>
<dbReference type="Proteomes" id="UP000064029">
    <property type="component" value="Unassembled WGS sequence"/>
</dbReference>
<organism evidence="1 2">
    <name type="scientific">Burkholderia ubonensis</name>
    <dbReference type="NCBI Taxonomy" id="101571"/>
    <lineage>
        <taxon>Bacteria</taxon>
        <taxon>Pseudomonadati</taxon>
        <taxon>Pseudomonadota</taxon>
        <taxon>Betaproteobacteria</taxon>
        <taxon>Burkholderiales</taxon>
        <taxon>Burkholderiaceae</taxon>
        <taxon>Burkholderia</taxon>
        <taxon>Burkholderia cepacia complex</taxon>
    </lineage>
</organism>
<dbReference type="OrthoDB" id="9086845at2"/>
<comment type="caution">
    <text evidence="1">The sequence shown here is derived from an EMBL/GenBank/DDBJ whole genome shotgun (WGS) entry which is preliminary data.</text>
</comment>